<evidence type="ECO:0000313" key="5">
    <source>
        <dbReference type="EMBL" id="KRG17029.1"/>
    </source>
</evidence>
<evidence type="ECO:0000256" key="2">
    <source>
        <dbReference type="ARBA" id="ARBA00023125"/>
    </source>
</evidence>
<dbReference type="GO" id="GO:0045892">
    <property type="term" value="P:negative regulation of DNA-templated transcription"/>
    <property type="evidence" value="ECO:0007669"/>
    <property type="project" value="TreeGrafter"/>
</dbReference>
<dbReference type="SUPFAM" id="SSF46785">
    <property type="entry name" value="Winged helix' DNA-binding domain"/>
    <property type="match status" value="1"/>
</dbReference>
<evidence type="ECO:0000256" key="3">
    <source>
        <dbReference type="ARBA" id="ARBA00023163"/>
    </source>
</evidence>
<accession>A0A0Q9Y8B4</accession>
<dbReference type="SUPFAM" id="SSF64288">
    <property type="entry name" value="Chorismate lyase-like"/>
    <property type="match status" value="1"/>
</dbReference>
<keyword evidence="2" id="KW-0238">DNA-binding</keyword>
<dbReference type="Proteomes" id="UP000053881">
    <property type="component" value="Unassembled WGS sequence"/>
</dbReference>
<dbReference type="EMBL" id="LGPB01000014">
    <property type="protein sequence ID" value="KRG17029.1"/>
    <property type="molecule type" value="Genomic_DNA"/>
</dbReference>
<dbReference type="InterPro" id="IPR036390">
    <property type="entry name" value="WH_DNA-bd_sf"/>
</dbReference>
<dbReference type="CDD" id="cd07377">
    <property type="entry name" value="WHTH_GntR"/>
    <property type="match status" value="1"/>
</dbReference>
<reference evidence="5 6" key="1">
    <citation type="submission" date="2015-06" db="EMBL/GenBank/DDBJ databases">
        <title>Genome sequencing project of Bacillus galactosidilyticus PL133.</title>
        <authorList>
            <person name="Gaiero J."/>
            <person name="Nicol R."/>
            <person name="Habash M."/>
        </authorList>
    </citation>
    <scope>NUCLEOTIDE SEQUENCE [LARGE SCALE GENOMIC DNA]</scope>
    <source>
        <strain evidence="5 6">PL133</strain>
    </source>
</reference>
<dbReference type="PANTHER" id="PTHR44846">
    <property type="entry name" value="MANNOSYL-D-GLYCERATE TRANSPORT/METABOLISM SYSTEM REPRESSOR MNGR-RELATED"/>
    <property type="match status" value="1"/>
</dbReference>
<dbReference type="Pfam" id="PF00392">
    <property type="entry name" value="GntR"/>
    <property type="match status" value="1"/>
</dbReference>
<dbReference type="InterPro" id="IPR000524">
    <property type="entry name" value="Tscrpt_reg_HTH_GntR"/>
</dbReference>
<evidence type="ECO:0000259" key="4">
    <source>
        <dbReference type="PROSITE" id="PS50949"/>
    </source>
</evidence>
<dbReference type="PRINTS" id="PR00035">
    <property type="entry name" value="HTHGNTR"/>
</dbReference>
<keyword evidence="3" id="KW-0804">Transcription</keyword>
<dbReference type="GO" id="GO:0003700">
    <property type="term" value="F:DNA-binding transcription factor activity"/>
    <property type="evidence" value="ECO:0007669"/>
    <property type="project" value="InterPro"/>
</dbReference>
<dbReference type="AlphaFoldDB" id="A0A0Q9Y8B4"/>
<keyword evidence="1" id="KW-0805">Transcription regulation</keyword>
<dbReference type="InterPro" id="IPR036388">
    <property type="entry name" value="WH-like_DNA-bd_sf"/>
</dbReference>
<dbReference type="InterPro" id="IPR011663">
    <property type="entry name" value="UTRA"/>
</dbReference>
<protein>
    <submittedName>
        <fullName evidence="5">GntR family transcriptional regulator</fullName>
    </submittedName>
</protein>
<sequence>MNVNRKKGPLYLQIKEILKDRILHGVYAINKNIPNKNIPSEPQLEKEFNVSKITVRNAIKELVQEGFLEKKSGKGTKVIANVSNAILSKGKRFTEILVEEGHNITKEIVGIKKITLSPETRLYSLFGEHCLQIDRIYRLDHEPYIYFTHYILLEITDEELKDTQINSLYRFLEKNNIRLETFRDEFTVSSAPKHISETLKLEENTVILKRIRHSCDEEGNVLEYSEGYYNTIKQNYIVTYE</sequence>
<feature type="domain" description="HTH gntR-type" evidence="4">
    <location>
        <begin position="8"/>
        <end position="81"/>
    </location>
</feature>
<dbReference type="Gene3D" id="3.40.1410.10">
    <property type="entry name" value="Chorismate lyase-like"/>
    <property type="match status" value="1"/>
</dbReference>
<dbReference type="InterPro" id="IPR050679">
    <property type="entry name" value="Bact_HTH_transcr_reg"/>
</dbReference>
<comment type="caution">
    <text evidence="5">The sequence shown here is derived from an EMBL/GenBank/DDBJ whole genome shotgun (WGS) entry which is preliminary data.</text>
</comment>
<dbReference type="SMART" id="SM00866">
    <property type="entry name" value="UTRA"/>
    <property type="match status" value="1"/>
</dbReference>
<dbReference type="SMART" id="SM00345">
    <property type="entry name" value="HTH_GNTR"/>
    <property type="match status" value="1"/>
</dbReference>
<evidence type="ECO:0000256" key="1">
    <source>
        <dbReference type="ARBA" id="ARBA00023015"/>
    </source>
</evidence>
<organism evidence="5 6">
    <name type="scientific">Lederbergia galactosidilytica</name>
    <dbReference type="NCBI Taxonomy" id="217031"/>
    <lineage>
        <taxon>Bacteria</taxon>
        <taxon>Bacillati</taxon>
        <taxon>Bacillota</taxon>
        <taxon>Bacilli</taxon>
        <taxon>Bacillales</taxon>
        <taxon>Bacillaceae</taxon>
        <taxon>Lederbergia</taxon>
    </lineage>
</organism>
<dbReference type="PANTHER" id="PTHR44846:SF1">
    <property type="entry name" value="MANNOSYL-D-GLYCERATE TRANSPORT_METABOLISM SYSTEM REPRESSOR MNGR-RELATED"/>
    <property type="match status" value="1"/>
</dbReference>
<dbReference type="Gene3D" id="1.10.10.10">
    <property type="entry name" value="Winged helix-like DNA-binding domain superfamily/Winged helix DNA-binding domain"/>
    <property type="match status" value="1"/>
</dbReference>
<gene>
    <name evidence="5" type="ORF">ACA29_01395</name>
</gene>
<dbReference type="InterPro" id="IPR028978">
    <property type="entry name" value="Chorismate_lyase_/UTRA_dom_sf"/>
</dbReference>
<evidence type="ECO:0000313" key="6">
    <source>
        <dbReference type="Proteomes" id="UP000053881"/>
    </source>
</evidence>
<name>A0A0Q9Y8B4_9BACI</name>
<dbReference type="GO" id="GO:0003677">
    <property type="term" value="F:DNA binding"/>
    <property type="evidence" value="ECO:0007669"/>
    <property type="project" value="UniProtKB-KW"/>
</dbReference>
<dbReference type="PROSITE" id="PS50949">
    <property type="entry name" value="HTH_GNTR"/>
    <property type="match status" value="1"/>
</dbReference>
<proteinExistence type="predicted"/>
<dbReference type="Pfam" id="PF07702">
    <property type="entry name" value="UTRA"/>
    <property type="match status" value="1"/>
</dbReference>
<dbReference type="PATRIC" id="fig|217031.4.peg.489"/>